<proteinExistence type="predicted"/>
<evidence type="ECO:0000259" key="7">
    <source>
        <dbReference type="PROSITE" id="PS51918"/>
    </source>
</evidence>
<dbReference type="NCBIfam" id="TIGR04337">
    <property type="entry name" value="AmmeMemoSam_rS"/>
    <property type="match status" value="1"/>
</dbReference>
<evidence type="ECO:0000313" key="8">
    <source>
        <dbReference type="EMBL" id="BBE38040.1"/>
    </source>
</evidence>
<comment type="cofactor">
    <cofactor evidence="6">
        <name>[4Fe-4S] cluster</name>
        <dbReference type="ChEBI" id="CHEBI:49883"/>
    </cofactor>
    <text evidence="6">Binds 1 [4Fe-4S] cluster. The cluster is coordinated with 3 cysteines and an exchangeable S-adenosyl-L-methionine.</text>
</comment>
<keyword evidence="4 6" id="KW-0408">Iron</keyword>
<dbReference type="InterPro" id="IPR016431">
    <property type="entry name" value="Pyrv-formate_lyase-activ_prd"/>
</dbReference>
<evidence type="ECO:0000256" key="4">
    <source>
        <dbReference type="ARBA" id="ARBA00023004"/>
    </source>
</evidence>
<keyword evidence="2 6" id="KW-0949">S-adenosyl-L-methionine</keyword>
<dbReference type="SFLD" id="SFLDS00029">
    <property type="entry name" value="Radical_SAM"/>
    <property type="match status" value="1"/>
</dbReference>
<dbReference type="GO" id="GO:0051539">
    <property type="term" value="F:4 iron, 4 sulfur cluster binding"/>
    <property type="evidence" value="ECO:0007669"/>
    <property type="project" value="UniProtKB-KW"/>
</dbReference>
<dbReference type="InterPro" id="IPR007197">
    <property type="entry name" value="rSAM"/>
</dbReference>
<feature type="binding site" evidence="6">
    <location>
        <position position="92"/>
    </location>
    <ligand>
        <name>[4Fe-4S] cluster</name>
        <dbReference type="ChEBI" id="CHEBI:49883"/>
        <note>4Fe-4S-S-AdoMet</note>
    </ligand>
</feature>
<keyword evidence="1" id="KW-0004">4Fe-4S</keyword>
<dbReference type="Gene3D" id="3.20.20.70">
    <property type="entry name" value="Aldolase class I"/>
    <property type="match status" value="1"/>
</dbReference>
<reference evidence="8" key="1">
    <citation type="journal article" date="2019" name="ISME J.">
        <title>Genome analyses of uncultured TG2/ZB3 bacteria in 'Margulisbacteria' specifically attached to ectosymbiotic spirochetes of protists in the termite gut.</title>
        <authorList>
            <person name="Utami Y.D."/>
            <person name="Kuwahara H."/>
            <person name="Igai K."/>
            <person name="Murakami T."/>
            <person name="Sugaya K."/>
            <person name="Morikawa T."/>
            <person name="Nagura Y."/>
            <person name="Yuki M."/>
            <person name="Deevong P."/>
            <person name="Inoue T."/>
            <person name="Kihara K."/>
            <person name="Lo N."/>
            <person name="Yamada A."/>
            <person name="Ohkuma M."/>
            <person name="Hongoh Y."/>
        </authorList>
    </citation>
    <scope>NUCLEOTIDE SEQUENCE</scope>
    <source>
        <strain evidence="8">NkOx-clu11_04</strain>
    </source>
</reference>
<feature type="domain" description="Radical SAM core" evidence="7">
    <location>
        <begin position="70"/>
        <end position="288"/>
    </location>
</feature>
<evidence type="ECO:0000256" key="1">
    <source>
        <dbReference type="ARBA" id="ARBA00022485"/>
    </source>
</evidence>
<name>A0A387JU61_9SPIR</name>
<organism evidence="8">
    <name type="scientific">uncultured Treponema sp</name>
    <dbReference type="NCBI Taxonomy" id="162155"/>
    <lineage>
        <taxon>Bacteria</taxon>
        <taxon>Pseudomonadati</taxon>
        <taxon>Spirochaetota</taxon>
        <taxon>Spirochaetia</taxon>
        <taxon>Spirochaetales</taxon>
        <taxon>Treponemataceae</taxon>
        <taxon>Treponema</taxon>
        <taxon>environmental samples</taxon>
    </lineage>
</organism>
<dbReference type="AlphaFoldDB" id="A0A387JU61"/>
<dbReference type="PANTHER" id="PTHR30352:SF5">
    <property type="entry name" value="PYRUVATE FORMATE-LYASE 1-ACTIVATING ENZYME"/>
    <property type="match status" value="1"/>
</dbReference>
<dbReference type="SFLD" id="SFLDG01101">
    <property type="entry name" value="Uncharacterised_Radical_SAM_Su"/>
    <property type="match status" value="1"/>
</dbReference>
<dbReference type="GO" id="GO:0046872">
    <property type="term" value="F:metal ion binding"/>
    <property type="evidence" value="ECO:0007669"/>
    <property type="project" value="UniProtKB-KW"/>
</dbReference>
<evidence type="ECO:0000256" key="6">
    <source>
        <dbReference type="PIRSR" id="PIRSR004869-50"/>
    </source>
</evidence>
<sequence>MGMPAGRYFSPSASPAALDCALCPRRCRIRSGAAGRCGVRRNRDGAAYLPCYGLITALAEDPIEKKPLYHFRPGSSILSLGFALCNLRCPFCQNWAISQPDLAVKRFDRRLSPAQAVALARERGFSQIAYTYSEPLIHIEWLLDCMALCRRAGIATALVTNGCVNKAPAAEILALTDAANVDLKCFSAETYEKVLGGNLDAVLRFIEAAHRAGTHLEITTLVVPGLNDSEAETRRCAEFIAGLSPGIPWHLSAYHPDYRYEAPATAPAALAAVARMAREQLRYVYTGNIPGERNDTPCPCCGAMLVSRRGYRVDTRGLSAQETGQGMVYRCARRGAAATIRAAPPSDAKTP</sequence>
<dbReference type="PIRSF" id="PIRSF004869">
    <property type="entry name" value="PflX_prd"/>
    <property type="match status" value="1"/>
</dbReference>
<dbReference type="InterPro" id="IPR013785">
    <property type="entry name" value="Aldolase_TIM"/>
</dbReference>
<feature type="binding site" evidence="6">
    <location>
        <position position="89"/>
    </location>
    <ligand>
        <name>[4Fe-4S] cluster</name>
        <dbReference type="ChEBI" id="CHEBI:49883"/>
        <note>4Fe-4S-S-AdoMet</note>
    </ligand>
</feature>
<dbReference type="CDD" id="cd01335">
    <property type="entry name" value="Radical_SAM"/>
    <property type="match status" value="1"/>
</dbReference>
<keyword evidence="8" id="KW-0670">Pyruvate</keyword>
<evidence type="ECO:0000256" key="3">
    <source>
        <dbReference type="ARBA" id="ARBA00022723"/>
    </source>
</evidence>
<dbReference type="InterPro" id="IPR034457">
    <property type="entry name" value="Organic_radical-activating"/>
</dbReference>
<accession>A0A387JU61</accession>
<gene>
    <name evidence="8" type="primary">pflA</name>
</gene>
<dbReference type="EMBL" id="LC387960">
    <property type="protein sequence ID" value="BBE38040.1"/>
    <property type="molecule type" value="Genomic_DNA"/>
</dbReference>
<keyword evidence="8" id="KW-0456">Lyase</keyword>
<protein>
    <submittedName>
        <fullName evidence="8">Pyruvate-formate lyase activating enzyme</fullName>
    </submittedName>
</protein>
<dbReference type="PROSITE" id="PS51918">
    <property type="entry name" value="RADICAL_SAM"/>
    <property type="match status" value="1"/>
</dbReference>
<evidence type="ECO:0000256" key="5">
    <source>
        <dbReference type="ARBA" id="ARBA00023014"/>
    </source>
</evidence>
<evidence type="ECO:0000256" key="2">
    <source>
        <dbReference type="ARBA" id="ARBA00022691"/>
    </source>
</evidence>
<feature type="binding site" evidence="6">
    <location>
        <position position="85"/>
    </location>
    <ligand>
        <name>[4Fe-4S] cluster</name>
        <dbReference type="ChEBI" id="CHEBI:49883"/>
        <note>4Fe-4S-S-AdoMet</note>
    </ligand>
</feature>
<dbReference type="InterPro" id="IPR058240">
    <property type="entry name" value="rSAM_sf"/>
</dbReference>
<dbReference type="GO" id="GO:0016829">
    <property type="term" value="F:lyase activity"/>
    <property type="evidence" value="ECO:0007669"/>
    <property type="project" value="UniProtKB-KW"/>
</dbReference>
<dbReference type="InterPro" id="IPR027596">
    <property type="entry name" value="AmmeMemoSam_rS"/>
</dbReference>
<keyword evidence="3 6" id="KW-0479">Metal-binding</keyword>
<keyword evidence="5 6" id="KW-0411">Iron-sulfur</keyword>
<dbReference type="PANTHER" id="PTHR30352">
    <property type="entry name" value="PYRUVATE FORMATE-LYASE-ACTIVATING ENZYME"/>
    <property type="match status" value="1"/>
</dbReference>
<dbReference type="SUPFAM" id="SSF102114">
    <property type="entry name" value="Radical SAM enzymes"/>
    <property type="match status" value="1"/>
</dbReference>
<dbReference type="Pfam" id="PF04055">
    <property type="entry name" value="Radical_SAM"/>
    <property type="match status" value="1"/>
</dbReference>